<dbReference type="PANTHER" id="PTHR47331:SF4">
    <property type="entry name" value="PEPTIDASE S1 DOMAIN-CONTAINING PROTEIN"/>
    <property type="match status" value="1"/>
</dbReference>
<sequence length="354" mass="40255">MYRQIKIHKDDWDLQRILWIDENGAIVPYHLTTVTYGTKAAPYLAVRTLLQLVKDEGSKYPLAVPPITHGRYFDDIFGSADTPEQLVEVALQLRDLCKAGGFPLAKWHATHQDGISAINVDQNDNNIQSDDYYTKILGLTWSPQEDKFTFTTGKALTPVDKLTKRLVLSKVARIFDPLGFATPVWDEKLPPQLLLKWSTIRKDLSDLTEISIPRWLNMKTTSTIELHGFSDASQLAMSAVIYVSAHESDDVKTTLVCSKTKVAPLKPMTIPRLELTAVLLLSKLMRYVQAKLKMDLKATYMWTDSRVTLAWIKTHPARWKEFIRNRVSNIQNLTSGTHWRYVPALTSHSFPSVC</sequence>
<dbReference type="GeneID" id="105366554"/>
<dbReference type="Proteomes" id="UP000695007">
    <property type="component" value="Unplaced"/>
</dbReference>
<evidence type="ECO:0000313" key="2">
    <source>
        <dbReference type="RefSeq" id="XP_011503348.1"/>
    </source>
</evidence>
<dbReference type="GO" id="GO:0071897">
    <property type="term" value="P:DNA biosynthetic process"/>
    <property type="evidence" value="ECO:0007669"/>
    <property type="project" value="UniProtKB-ARBA"/>
</dbReference>
<dbReference type="KEGG" id="csol:105366554"/>
<organism evidence="1 2">
    <name type="scientific">Ceratosolen solmsi marchali</name>
    <dbReference type="NCBI Taxonomy" id="326594"/>
    <lineage>
        <taxon>Eukaryota</taxon>
        <taxon>Metazoa</taxon>
        <taxon>Ecdysozoa</taxon>
        <taxon>Arthropoda</taxon>
        <taxon>Hexapoda</taxon>
        <taxon>Insecta</taxon>
        <taxon>Pterygota</taxon>
        <taxon>Neoptera</taxon>
        <taxon>Endopterygota</taxon>
        <taxon>Hymenoptera</taxon>
        <taxon>Apocrita</taxon>
        <taxon>Proctotrupomorpha</taxon>
        <taxon>Chalcidoidea</taxon>
        <taxon>Agaonidae</taxon>
        <taxon>Agaoninae</taxon>
        <taxon>Ceratosolen</taxon>
    </lineage>
</organism>
<name>A0AAJ6YSF5_9HYME</name>
<dbReference type="RefSeq" id="XP_011503348.1">
    <property type="nucleotide sequence ID" value="XM_011505046.1"/>
</dbReference>
<proteinExistence type="predicted"/>
<dbReference type="InterPro" id="IPR043502">
    <property type="entry name" value="DNA/RNA_pol_sf"/>
</dbReference>
<dbReference type="Pfam" id="PF05380">
    <property type="entry name" value="Peptidase_A17"/>
    <property type="match status" value="1"/>
</dbReference>
<gene>
    <name evidence="2" type="primary">LOC105366554</name>
</gene>
<dbReference type="SUPFAM" id="SSF56672">
    <property type="entry name" value="DNA/RNA polymerases"/>
    <property type="match status" value="1"/>
</dbReference>
<dbReference type="AlphaFoldDB" id="A0AAJ6YSF5"/>
<dbReference type="PANTHER" id="PTHR47331">
    <property type="entry name" value="PHD-TYPE DOMAIN-CONTAINING PROTEIN"/>
    <property type="match status" value="1"/>
</dbReference>
<evidence type="ECO:0000313" key="1">
    <source>
        <dbReference type="Proteomes" id="UP000695007"/>
    </source>
</evidence>
<keyword evidence="1" id="KW-1185">Reference proteome</keyword>
<dbReference type="InterPro" id="IPR008042">
    <property type="entry name" value="Retrotrans_Pao"/>
</dbReference>
<accession>A0AAJ6YSF5</accession>
<protein>
    <submittedName>
        <fullName evidence="2">Uncharacterized protein LOC105366554</fullName>
    </submittedName>
</protein>
<reference evidence="2" key="1">
    <citation type="submission" date="2025-08" db="UniProtKB">
        <authorList>
            <consortium name="RefSeq"/>
        </authorList>
    </citation>
    <scope>IDENTIFICATION</scope>
</reference>